<gene>
    <name evidence="1" type="ORF">OBRU01_24951</name>
</gene>
<evidence type="ECO:0000313" key="1">
    <source>
        <dbReference type="EMBL" id="KOB63087.1"/>
    </source>
</evidence>
<organism evidence="1 2">
    <name type="scientific">Operophtera brumata</name>
    <name type="common">Winter moth</name>
    <name type="synonym">Phalaena brumata</name>
    <dbReference type="NCBI Taxonomy" id="104452"/>
    <lineage>
        <taxon>Eukaryota</taxon>
        <taxon>Metazoa</taxon>
        <taxon>Ecdysozoa</taxon>
        <taxon>Arthropoda</taxon>
        <taxon>Hexapoda</taxon>
        <taxon>Insecta</taxon>
        <taxon>Pterygota</taxon>
        <taxon>Neoptera</taxon>
        <taxon>Endopterygota</taxon>
        <taxon>Lepidoptera</taxon>
        <taxon>Glossata</taxon>
        <taxon>Ditrysia</taxon>
        <taxon>Geometroidea</taxon>
        <taxon>Geometridae</taxon>
        <taxon>Larentiinae</taxon>
        <taxon>Operophtera</taxon>
    </lineage>
</organism>
<keyword evidence="2" id="KW-1185">Reference proteome</keyword>
<dbReference type="Proteomes" id="UP000037510">
    <property type="component" value="Unassembled WGS sequence"/>
</dbReference>
<accession>A0A0L7KIB3</accession>
<evidence type="ECO:0000313" key="2">
    <source>
        <dbReference type="Proteomes" id="UP000037510"/>
    </source>
</evidence>
<sequence>MLSGLTNDYDPLIMALENSNIKLTTEQVKSNTNLLSVSELTRKGYTVKFDSKQCKILGKSVNDVVATASYINGVYKLDTIGESEIVMSSSVEPEVCEESQEVCRGRAAVKVTQEVWHKRLGHLNSRSINLMKNVMVL</sequence>
<proteinExistence type="predicted"/>
<reference evidence="1 2" key="1">
    <citation type="journal article" date="2015" name="Genome Biol. Evol.">
        <title>The genome of winter moth (Operophtera brumata) provides a genomic perspective on sexual dimorphism and phenology.</title>
        <authorList>
            <person name="Derks M.F."/>
            <person name="Smit S."/>
            <person name="Salis L."/>
            <person name="Schijlen E."/>
            <person name="Bossers A."/>
            <person name="Mateman C."/>
            <person name="Pijl A.S."/>
            <person name="de Ridder D."/>
            <person name="Groenen M.A."/>
            <person name="Visser M.E."/>
            <person name="Megens H.J."/>
        </authorList>
    </citation>
    <scope>NUCLEOTIDE SEQUENCE [LARGE SCALE GENOMIC DNA]</scope>
    <source>
        <strain evidence="1">WM2013NL</strain>
        <tissue evidence="1">Head and thorax</tissue>
    </source>
</reference>
<dbReference type="EMBL" id="JTDY01009671">
    <property type="protein sequence ID" value="KOB63087.1"/>
    <property type="molecule type" value="Genomic_DNA"/>
</dbReference>
<dbReference type="AlphaFoldDB" id="A0A0L7KIB3"/>
<protein>
    <submittedName>
        <fullName evidence="1">Retrovirus-related Pol polyprotein</fullName>
    </submittedName>
</protein>
<comment type="caution">
    <text evidence="1">The sequence shown here is derived from an EMBL/GenBank/DDBJ whole genome shotgun (WGS) entry which is preliminary data.</text>
</comment>
<name>A0A0L7KIB3_OPEBR</name>